<proteinExistence type="predicted"/>
<evidence type="ECO:0000313" key="1">
    <source>
        <dbReference type="EMBL" id="MVO90296.1"/>
    </source>
</evidence>
<dbReference type="EMBL" id="WPNZ01000031">
    <property type="protein sequence ID" value="MVO90296.1"/>
    <property type="molecule type" value="Genomic_DNA"/>
</dbReference>
<gene>
    <name evidence="1" type="ORF">GPA10_37495</name>
</gene>
<accession>A0A6L6X907</accession>
<comment type="caution">
    <text evidence="1">The sequence shown here is derived from an EMBL/GenBank/DDBJ whole genome shotgun (WGS) entry which is preliminary data.</text>
</comment>
<dbReference type="Proteomes" id="UP000483802">
    <property type="component" value="Unassembled WGS sequence"/>
</dbReference>
<organism evidence="1 2">
    <name type="scientific">Streptomyces typhae</name>
    <dbReference type="NCBI Taxonomy" id="2681492"/>
    <lineage>
        <taxon>Bacteria</taxon>
        <taxon>Bacillati</taxon>
        <taxon>Actinomycetota</taxon>
        <taxon>Actinomycetes</taxon>
        <taxon>Kitasatosporales</taxon>
        <taxon>Streptomycetaceae</taxon>
        <taxon>Streptomyces</taxon>
    </lineage>
</organism>
<evidence type="ECO:0000313" key="2">
    <source>
        <dbReference type="Proteomes" id="UP000483802"/>
    </source>
</evidence>
<dbReference type="AlphaFoldDB" id="A0A6L6X907"/>
<name>A0A6L6X907_9ACTN</name>
<dbReference type="RefSeq" id="WP_157169303.1">
    <property type="nucleotide sequence ID" value="NZ_WPNZ01000031.1"/>
</dbReference>
<sequence>MSGVGCALGALHLRALALAERFGMNLLAGLIPAALSTGSLLGGHCYGRRSWPGTLTQQLVAVSAPFALSWLPLTAVTSPRSPTDCDRA</sequence>
<reference evidence="1 2" key="1">
    <citation type="submission" date="2019-11" db="EMBL/GenBank/DDBJ databases">
        <title>Streptomyces typhae sp. nov., a novel endophytic actinomycete isolated from the root of cattail pollen (Typha angustifolia L.).</title>
        <authorList>
            <person name="Peng C."/>
        </authorList>
    </citation>
    <scope>NUCLEOTIDE SEQUENCE [LARGE SCALE GENOMIC DNA]</scope>
    <source>
        <strain evidence="2">p1417</strain>
    </source>
</reference>
<protein>
    <submittedName>
        <fullName evidence="1">Uncharacterized protein</fullName>
    </submittedName>
</protein>
<keyword evidence="2" id="KW-1185">Reference proteome</keyword>